<evidence type="ECO:0000256" key="1">
    <source>
        <dbReference type="ARBA" id="ARBA00006987"/>
    </source>
</evidence>
<name>A0A1H5F8C5_9BRAD</name>
<proteinExistence type="inferred from homology"/>
<comment type="similarity">
    <text evidence="1">Belongs to the UPF0065 (bug) family.</text>
</comment>
<dbReference type="AlphaFoldDB" id="A0A1H5F8C5"/>
<dbReference type="Gene3D" id="3.40.190.150">
    <property type="entry name" value="Bordetella uptake gene, domain 1"/>
    <property type="match status" value="1"/>
</dbReference>
<dbReference type="OrthoDB" id="8152957at2"/>
<keyword evidence="2" id="KW-0675">Receptor</keyword>
<dbReference type="Proteomes" id="UP000183208">
    <property type="component" value="Unassembled WGS sequence"/>
</dbReference>
<dbReference type="RefSeq" id="WP_083387639.1">
    <property type="nucleotide sequence ID" value="NZ_FNTI01000001.1"/>
</dbReference>
<dbReference type="PANTHER" id="PTHR42928:SF5">
    <property type="entry name" value="BLR1237 PROTEIN"/>
    <property type="match status" value="1"/>
</dbReference>
<evidence type="ECO:0000313" key="3">
    <source>
        <dbReference type="Proteomes" id="UP000183208"/>
    </source>
</evidence>
<dbReference type="InterPro" id="IPR005064">
    <property type="entry name" value="BUG"/>
</dbReference>
<dbReference type="PIRSF" id="PIRSF017082">
    <property type="entry name" value="YflP"/>
    <property type="match status" value="1"/>
</dbReference>
<organism evidence="2 3">
    <name type="scientific">Bradyrhizobium lablabi</name>
    <dbReference type="NCBI Taxonomy" id="722472"/>
    <lineage>
        <taxon>Bacteria</taxon>
        <taxon>Pseudomonadati</taxon>
        <taxon>Pseudomonadota</taxon>
        <taxon>Alphaproteobacteria</taxon>
        <taxon>Hyphomicrobiales</taxon>
        <taxon>Nitrobacteraceae</taxon>
        <taxon>Bradyrhizobium</taxon>
    </lineage>
</organism>
<protein>
    <submittedName>
        <fullName evidence="2">Tripartite-type tricarboxylate transporter, receptor component TctC</fullName>
    </submittedName>
</protein>
<sequence length="333" mass="35358">MRRRDLLLGAGATIISGRASAAQDTFPDRPITITNGYGPGGSTDIAARLMIEQMPPNLGGNARLVVENRAGASGTLASAWMTRQPPDGYSLLISESSSFAIWPSMHESGTPYRPLQDFTWIAAICTAPMVLLVKPDFPARNASEAFEVLRSDRSAQLDYSSSGAGSIPHIAAEMLKYVLGKGALSRNIPYRGGAAAVLSIAKGETAWGVASLGSAAGQMQGDLVRPLAVTGATRFPAFPDVPTFAEVGLRDMEIDIFYLLSGPAGLPPEIYARLNRASVAALTHPQTRERFLGAGMQAWNAENTPESARRIVEAELARFRSIGERTGIKITGG</sequence>
<evidence type="ECO:0000313" key="2">
    <source>
        <dbReference type="EMBL" id="SED99464.1"/>
    </source>
</evidence>
<dbReference type="PANTHER" id="PTHR42928">
    <property type="entry name" value="TRICARBOXYLATE-BINDING PROTEIN"/>
    <property type="match status" value="1"/>
</dbReference>
<dbReference type="Pfam" id="PF03401">
    <property type="entry name" value="TctC"/>
    <property type="match status" value="1"/>
</dbReference>
<accession>A0A1H5F8C5</accession>
<dbReference type="Gene3D" id="3.40.190.10">
    <property type="entry name" value="Periplasmic binding protein-like II"/>
    <property type="match status" value="1"/>
</dbReference>
<gene>
    <name evidence="2" type="ORF">SAMN05444171_5907</name>
</gene>
<reference evidence="2 3" key="1">
    <citation type="submission" date="2016-10" db="EMBL/GenBank/DDBJ databases">
        <authorList>
            <person name="de Groot N.N."/>
        </authorList>
    </citation>
    <scope>NUCLEOTIDE SEQUENCE [LARGE SCALE GENOMIC DNA]</scope>
    <source>
        <strain evidence="2 3">GAS522</strain>
    </source>
</reference>
<dbReference type="InterPro" id="IPR042100">
    <property type="entry name" value="Bug_dom1"/>
</dbReference>
<dbReference type="CDD" id="cd07012">
    <property type="entry name" value="PBP2_Bug_TTT"/>
    <property type="match status" value="1"/>
</dbReference>
<dbReference type="EMBL" id="FNTI01000001">
    <property type="protein sequence ID" value="SED99464.1"/>
    <property type="molecule type" value="Genomic_DNA"/>
</dbReference>